<dbReference type="SUPFAM" id="SSF53474">
    <property type="entry name" value="alpha/beta-Hydrolases"/>
    <property type="match status" value="1"/>
</dbReference>
<dbReference type="EMBL" id="SLVV01000012">
    <property type="protein sequence ID" value="TCN21359.1"/>
    <property type="molecule type" value="Genomic_DNA"/>
</dbReference>
<dbReference type="RefSeq" id="WP_132010423.1">
    <property type="nucleotide sequence ID" value="NZ_JABUHM010000014.1"/>
</dbReference>
<dbReference type="PRINTS" id="PR00412">
    <property type="entry name" value="EPOXHYDRLASE"/>
</dbReference>
<evidence type="ECO:0000313" key="3">
    <source>
        <dbReference type="Proteomes" id="UP000295689"/>
    </source>
</evidence>
<dbReference type="PANTHER" id="PTHR43689">
    <property type="entry name" value="HYDROLASE"/>
    <property type="match status" value="1"/>
</dbReference>
<dbReference type="InterPro" id="IPR029058">
    <property type="entry name" value="AB_hydrolase_fold"/>
</dbReference>
<gene>
    <name evidence="2" type="ORF">EV146_11240</name>
</gene>
<comment type="caution">
    <text evidence="2">The sequence shown here is derived from an EMBL/GenBank/DDBJ whole genome shotgun (WGS) entry which is preliminary data.</text>
</comment>
<accession>A0A4R2B7J0</accession>
<dbReference type="InterPro" id="IPR000073">
    <property type="entry name" value="AB_hydrolase_1"/>
</dbReference>
<proteinExistence type="predicted"/>
<feature type="domain" description="AB hydrolase-1" evidence="1">
    <location>
        <begin position="30"/>
        <end position="263"/>
    </location>
</feature>
<name>A0A4R2B7J0_9BACI</name>
<dbReference type="Proteomes" id="UP000295689">
    <property type="component" value="Unassembled WGS sequence"/>
</dbReference>
<protein>
    <submittedName>
        <fullName evidence="2">Pimeloyl-ACP methyl ester carboxylesterase</fullName>
    </submittedName>
</protein>
<dbReference type="Gene3D" id="3.40.50.1820">
    <property type="entry name" value="alpha/beta hydrolase"/>
    <property type="match status" value="1"/>
</dbReference>
<evidence type="ECO:0000259" key="1">
    <source>
        <dbReference type="Pfam" id="PF00561"/>
    </source>
</evidence>
<dbReference type="PANTHER" id="PTHR43689:SF8">
    <property type="entry name" value="ALPHA_BETA-HYDROLASES SUPERFAMILY PROTEIN"/>
    <property type="match status" value="1"/>
</dbReference>
<dbReference type="PRINTS" id="PR00111">
    <property type="entry name" value="ABHYDROLASE"/>
</dbReference>
<dbReference type="Pfam" id="PF00561">
    <property type="entry name" value="Abhydrolase_1"/>
    <property type="match status" value="1"/>
</dbReference>
<sequence length="286" mass="32359">METDYFSGYKNIDGIDLYYEQYAHPTSKETVVLLHGFLSSLFSFRHLVPLLKEEYSVVSVDLPPFGKSGKSSSNFKYSFKSLAGAVASLMQTLKISQYTLIGHSMGGQISLNLLYHYPGSAKKAVLLCSSGYSKRSKLPLILLSYLPFSYLYVKYYLGRSGVEQNLRNVVYDHSMITEEMREGYLSPFLENGIFKGLARMIRHHEGDLPADAIRQVKEPCLLIWGEHDKVVPLHIGKRLHQDLPESRLIVLKETGHLVPEERPQEVCRHIKGFLREHGSDTANGSC</sequence>
<dbReference type="GO" id="GO:0003824">
    <property type="term" value="F:catalytic activity"/>
    <property type="evidence" value="ECO:0007669"/>
    <property type="project" value="InterPro"/>
</dbReference>
<keyword evidence="3" id="KW-1185">Reference proteome</keyword>
<reference evidence="2 3" key="1">
    <citation type="journal article" date="2015" name="Stand. Genomic Sci.">
        <title>Genomic Encyclopedia of Bacterial and Archaeal Type Strains, Phase III: the genomes of soil and plant-associated and newly described type strains.</title>
        <authorList>
            <person name="Whitman W.B."/>
            <person name="Woyke T."/>
            <person name="Klenk H.P."/>
            <person name="Zhou Y."/>
            <person name="Lilburn T.G."/>
            <person name="Beck B.J."/>
            <person name="De Vos P."/>
            <person name="Vandamme P."/>
            <person name="Eisen J.A."/>
            <person name="Garrity G."/>
            <person name="Hugenholtz P."/>
            <person name="Kyrpides N.C."/>
        </authorList>
    </citation>
    <scope>NUCLEOTIDE SEQUENCE [LARGE SCALE GENOMIC DNA]</scope>
    <source>
        <strain evidence="2 3">CV53</strain>
    </source>
</reference>
<dbReference type="InterPro" id="IPR000639">
    <property type="entry name" value="Epox_hydrolase-like"/>
</dbReference>
<organism evidence="2 3">
    <name type="scientific">Mesobacillus foraminis</name>
    <dbReference type="NCBI Taxonomy" id="279826"/>
    <lineage>
        <taxon>Bacteria</taxon>
        <taxon>Bacillati</taxon>
        <taxon>Bacillota</taxon>
        <taxon>Bacilli</taxon>
        <taxon>Bacillales</taxon>
        <taxon>Bacillaceae</taxon>
        <taxon>Mesobacillus</taxon>
    </lineage>
</organism>
<dbReference type="AlphaFoldDB" id="A0A4R2B7J0"/>
<evidence type="ECO:0000313" key="2">
    <source>
        <dbReference type="EMBL" id="TCN21359.1"/>
    </source>
</evidence>